<dbReference type="AlphaFoldDB" id="A0A5K3EFM7"/>
<dbReference type="WBParaSite" id="MCU_000174-RA">
    <property type="protein sequence ID" value="MCU_000174-RA"/>
    <property type="gene ID" value="MCU_000174"/>
</dbReference>
<protein>
    <submittedName>
        <fullName evidence="2">Apple domain-containing protein</fullName>
    </submittedName>
</protein>
<accession>A0A5K3EFM7</accession>
<dbReference type="SUPFAM" id="SSF55797">
    <property type="entry name" value="PR-1-like"/>
    <property type="match status" value="1"/>
</dbReference>
<sequence>MFPFLVNPIHCRLSMCFPKSKKTQSTYDYNMDSCKGICDHYKQAVWANPSEFGCAKHLCKLRGDQEDFFYNLLCLYGPTRSFEKNCSFSGNLNRNLPYAPRDTSVSEGSALRNQ</sequence>
<dbReference type="Gene3D" id="3.40.33.10">
    <property type="entry name" value="CAP"/>
    <property type="match status" value="1"/>
</dbReference>
<proteinExistence type="predicted"/>
<evidence type="ECO:0000313" key="2">
    <source>
        <dbReference type="WBParaSite" id="MCU_000174-RA"/>
    </source>
</evidence>
<feature type="compositionally biased region" description="Polar residues" evidence="1">
    <location>
        <begin position="103"/>
        <end position="114"/>
    </location>
</feature>
<dbReference type="InterPro" id="IPR035940">
    <property type="entry name" value="CAP_sf"/>
</dbReference>
<evidence type="ECO:0000256" key="1">
    <source>
        <dbReference type="SAM" id="MobiDB-lite"/>
    </source>
</evidence>
<organism evidence="2">
    <name type="scientific">Mesocestoides corti</name>
    <name type="common">Flatworm</name>
    <dbReference type="NCBI Taxonomy" id="53468"/>
    <lineage>
        <taxon>Eukaryota</taxon>
        <taxon>Metazoa</taxon>
        <taxon>Spiralia</taxon>
        <taxon>Lophotrochozoa</taxon>
        <taxon>Platyhelminthes</taxon>
        <taxon>Cestoda</taxon>
        <taxon>Eucestoda</taxon>
        <taxon>Cyclophyllidea</taxon>
        <taxon>Mesocestoididae</taxon>
        <taxon>Mesocestoides</taxon>
    </lineage>
</organism>
<feature type="region of interest" description="Disordered" evidence="1">
    <location>
        <begin position="91"/>
        <end position="114"/>
    </location>
</feature>
<name>A0A5K3EFM7_MESCO</name>
<reference evidence="2" key="1">
    <citation type="submission" date="2019-11" db="UniProtKB">
        <authorList>
            <consortium name="WormBaseParasite"/>
        </authorList>
    </citation>
    <scope>IDENTIFICATION</scope>
</reference>